<organism evidence="2 3">
    <name type="scientific">Luethyella okanaganae</name>
    <dbReference type="NCBI Taxonomy" id="69372"/>
    <lineage>
        <taxon>Bacteria</taxon>
        <taxon>Bacillati</taxon>
        <taxon>Actinomycetota</taxon>
        <taxon>Actinomycetes</taxon>
        <taxon>Micrococcales</taxon>
        <taxon>Microbacteriaceae</taxon>
        <taxon>Luethyella</taxon>
    </lineage>
</organism>
<keyword evidence="1" id="KW-1133">Transmembrane helix</keyword>
<reference evidence="3" key="1">
    <citation type="journal article" date="2019" name="Int. J. Syst. Evol. Microbiol.">
        <title>The Global Catalogue of Microorganisms (GCM) 10K type strain sequencing project: providing services to taxonomists for standard genome sequencing and annotation.</title>
        <authorList>
            <consortium name="The Broad Institute Genomics Platform"/>
            <consortium name="The Broad Institute Genome Sequencing Center for Infectious Disease"/>
            <person name="Wu L."/>
            <person name="Ma J."/>
        </authorList>
    </citation>
    <scope>NUCLEOTIDE SEQUENCE [LARGE SCALE GENOMIC DNA]</scope>
    <source>
        <strain evidence="3">CCUG 43304</strain>
    </source>
</reference>
<proteinExistence type="predicted"/>
<protein>
    <recommendedName>
        <fullName evidence="4">LPXTG cell wall anchor domain-containing protein</fullName>
    </recommendedName>
</protein>
<evidence type="ECO:0000313" key="3">
    <source>
        <dbReference type="Proteomes" id="UP001596306"/>
    </source>
</evidence>
<accession>A0ABW1VCV7</accession>
<evidence type="ECO:0000256" key="1">
    <source>
        <dbReference type="SAM" id="Phobius"/>
    </source>
</evidence>
<keyword evidence="3" id="KW-1185">Reference proteome</keyword>
<sequence>MFEIEYSPVASLYDRHDEQPPGCDRVSVGILLSLSALLLLLLGSFIRRRRRLASGKPLRPAFYRLRLIMRRRGKPMT</sequence>
<evidence type="ECO:0008006" key="4">
    <source>
        <dbReference type="Google" id="ProtNLM"/>
    </source>
</evidence>
<keyword evidence="1" id="KW-0812">Transmembrane</keyword>
<gene>
    <name evidence="2" type="ORF">ACFQB0_04075</name>
</gene>
<dbReference type="RefSeq" id="WP_386727901.1">
    <property type="nucleotide sequence ID" value="NZ_JBHSTP010000001.1"/>
</dbReference>
<dbReference type="EMBL" id="JBHSTP010000001">
    <property type="protein sequence ID" value="MFC6355287.1"/>
    <property type="molecule type" value="Genomic_DNA"/>
</dbReference>
<comment type="caution">
    <text evidence="2">The sequence shown here is derived from an EMBL/GenBank/DDBJ whole genome shotgun (WGS) entry which is preliminary data.</text>
</comment>
<dbReference type="Proteomes" id="UP001596306">
    <property type="component" value="Unassembled WGS sequence"/>
</dbReference>
<keyword evidence="1" id="KW-0472">Membrane</keyword>
<feature type="transmembrane region" description="Helical" evidence="1">
    <location>
        <begin position="26"/>
        <end position="46"/>
    </location>
</feature>
<name>A0ABW1VCV7_9MICO</name>
<evidence type="ECO:0000313" key="2">
    <source>
        <dbReference type="EMBL" id="MFC6355287.1"/>
    </source>
</evidence>